<proteinExistence type="predicted"/>
<evidence type="ECO:0000313" key="3">
    <source>
        <dbReference type="EMBL" id="KAK3897850.1"/>
    </source>
</evidence>
<dbReference type="AlphaFoldDB" id="A0AAN6MBQ4"/>
<organism evidence="3 4">
    <name type="scientific">Staphylotrichum tortipilum</name>
    <dbReference type="NCBI Taxonomy" id="2831512"/>
    <lineage>
        <taxon>Eukaryota</taxon>
        <taxon>Fungi</taxon>
        <taxon>Dikarya</taxon>
        <taxon>Ascomycota</taxon>
        <taxon>Pezizomycotina</taxon>
        <taxon>Sordariomycetes</taxon>
        <taxon>Sordariomycetidae</taxon>
        <taxon>Sordariales</taxon>
        <taxon>Chaetomiaceae</taxon>
        <taxon>Staphylotrichum</taxon>
    </lineage>
</organism>
<keyword evidence="1" id="KW-0732">Signal</keyword>
<feature type="chain" id="PRO_5042974281" evidence="1">
    <location>
        <begin position="21"/>
        <end position="158"/>
    </location>
</feature>
<keyword evidence="4" id="KW-1185">Reference proteome</keyword>
<dbReference type="EMBL" id="MU856055">
    <property type="protein sequence ID" value="KAK3897850.1"/>
    <property type="molecule type" value="Genomic_DNA"/>
</dbReference>
<evidence type="ECO:0000256" key="1">
    <source>
        <dbReference type="SAM" id="SignalP"/>
    </source>
</evidence>
<dbReference type="Proteomes" id="UP001303889">
    <property type="component" value="Unassembled WGS sequence"/>
</dbReference>
<dbReference type="InterPro" id="IPR029226">
    <property type="entry name" value="Ecp2-like"/>
</dbReference>
<accession>A0AAN6MBQ4</accession>
<reference evidence="3" key="2">
    <citation type="submission" date="2023-05" db="EMBL/GenBank/DDBJ databases">
        <authorList>
            <consortium name="Lawrence Berkeley National Laboratory"/>
            <person name="Steindorff A."/>
            <person name="Hensen N."/>
            <person name="Bonometti L."/>
            <person name="Westerberg I."/>
            <person name="Brannstrom I.O."/>
            <person name="Guillou S."/>
            <person name="Cros-Aarteil S."/>
            <person name="Calhoun S."/>
            <person name="Haridas S."/>
            <person name="Kuo A."/>
            <person name="Mondo S."/>
            <person name="Pangilinan J."/>
            <person name="Riley R."/>
            <person name="Labutti K."/>
            <person name="Andreopoulos B."/>
            <person name="Lipzen A."/>
            <person name="Chen C."/>
            <person name="Yanf M."/>
            <person name="Daum C."/>
            <person name="Ng V."/>
            <person name="Clum A."/>
            <person name="Ohm R."/>
            <person name="Martin F."/>
            <person name="Silar P."/>
            <person name="Natvig D."/>
            <person name="Lalanne C."/>
            <person name="Gautier V."/>
            <person name="Ament-Velasquez S.L."/>
            <person name="Kruys A."/>
            <person name="Hutchinson M.I."/>
            <person name="Powell A.J."/>
            <person name="Barry K."/>
            <person name="Miller A.N."/>
            <person name="Grigoriev I.V."/>
            <person name="Debuchy R."/>
            <person name="Gladieux P."/>
            <person name="Thoren M.H."/>
            <person name="Johannesson H."/>
        </authorList>
    </citation>
    <scope>NUCLEOTIDE SEQUENCE</scope>
    <source>
        <strain evidence="3">CBS 103.79</strain>
    </source>
</reference>
<evidence type="ECO:0000313" key="4">
    <source>
        <dbReference type="Proteomes" id="UP001303889"/>
    </source>
</evidence>
<feature type="domain" description="Ecp2 effector protein-like" evidence="2">
    <location>
        <begin position="50"/>
        <end position="144"/>
    </location>
</feature>
<sequence length="158" mass="16851">MQLTKSLAFLAAALALGVDAAPVADPQSSPGYGPNPSSPDTTRLNKRLDKCGGSTFTGETSSGSPLIVDCQQLANNLSGSGSWWFYVWAGTKELARYGTCRFMSYTVADFGVSVGDLDVKDLIRNSIAKVGRDGRVGAKGSMNCYPGGDAVWWYIWHT</sequence>
<feature type="signal peptide" evidence="1">
    <location>
        <begin position="1"/>
        <end position="20"/>
    </location>
</feature>
<comment type="caution">
    <text evidence="3">The sequence shown here is derived from an EMBL/GenBank/DDBJ whole genome shotgun (WGS) entry which is preliminary data.</text>
</comment>
<gene>
    <name evidence="3" type="ORF">C8A05DRAFT_19467</name>
</gene>
<evidence type="ECO:0000259" key="2">
    <source>
        <dbReference type="Pfam" id="PF14856"/>
    </source>
</evidence>
<dbReference type="Pfam" id="PF14856">
    <property type="entry name" value="Hce2"/>
    <property type="match status" value="1"/>
</dbReference>
<name>A0AAN6MBQ4_9PEZI</name>
<reference evidence="3" key="1">
    <citation type="journal article" date="2023" name="Mol. Phylogenet. Evol.">
        <title>Genome-scale phylogeny and comparative genomics of the fungal order Sordariales.</title>
        <authorList>
            <person name="Hensen N."/>
            <person name="Bonometti L."/>
            <person name="Westerberg I."/>
            <person name="Brannstrom I.O."/>
            <person name="Guillou S."/>
            <person name="Cros-Aarteil S."/>
            <person name="Calhoun S."/>
            <person name="Haridas S."/>
            <person name="Kuo A."/>
            <person name="Mondo S."/>
            <person name="Pangilinan J."/>
            <person name="Riley R."/>
            <person name="LaButti K."/>
            <person name="Andreopoulos B."/>
            <person name="Lipzen A."/>
            <person name="Chen C."/>
            <person name="Yan M."/>
            <person name="Daum C."/>
            <person name="Ng V."/>
            <person name="Clum A."/>
            <person name="Steindorff A."/>
            <person name="Ohm R.A."/>
            <person name="Martin F."/>
            <person name="Silar P."/>
            <person name="Natvig D.O."/>
            <person name="Lalanne C."/>
            <person name="Gautier V."/>
            <person name="Ament-Velasquez S.L."/>
            <person name="Kruys A."/>
            <person name="Hutchinson M.I."/>
            <person name="Powell A.J."/>
            <person name="Barry K."/>
            <person name="Miller A.N."/>
            <person name="Grigoriev I.V."/>
            <person name="Debuchy R."/>
            <person name="Gladieux P."/>
            <person name="Hiltunen Thoren M."/>
            <person name="Johannesson H."/>
        </authorList>
    </citation>
    <scope>NUCLEOTIDE SEQUENCE</scope>
    <source>
        <strain evidence="3">CBS 103.79</strain>
    </source>
</reference>
<protein>
    <submittedName>
        <fullName evidence="3">Necrosis-inducing factor-domain-containing protein</fullName>
    </submittedName>
</protein>